<proteinExistence type="predicted"/>
<gene>
    <name evidence="1" type="ORF">CLUMA_CG019673</name>
</gene>
<evidence type="ECO:0000313" key="2">
    <source>
        <dbReference type="Proteomes" id="UP000183832"/>
    </source>
</evidence>
<name>A0A1J1J3C4_9DIPT</name>
<dbReference type="EMBL" id="CVRI01000067">
    <property type="protein sequence ID" value="CRL06434.1"/>
    <property type="molecule type" value="Genomic_DNA"/>
</dbReference>
<protein>
    <submittedName>
        <fullName evidence="1">CLUMA_CG019673, isoform A</fullName>
    </submittedName>
</protein>
<dbReference type="AlphaFoldDB" id="A0A1J1J3C4"/>
<evidence type="ECO:0000313" key="1">
    <source>
        <dbReference type="EMBL" id="CRL06434.1"/>
    </source>
</evidence>
<accession>A0A1J1J3C4</accession>
<sequence length="144" mass="16791">MKAIFKWKRSFQMKFATQYIRPSSSQLLSMKQFSFVFDFADSLMAQINNVKDEMKQRSCNDYCLFYQTVTTNNPTLSNQQTTQAPQREFALIQSSRSSVNDAVKLPTLQFAIITQKEEIKIELGLGLRRTNDSIKEMQRRKTVK</sequence>
<organism evidence="1 2">
    <name type="scientific">Clunio marinus</name>
    <dbReference type="NCBI Taxonomy" id="568069"/>
    <lineage>
        <taxon>Eukaryota</taxon>
        <taxon>Metazoa</taxon>
        <taxon>Ecdysozoa</taxon>
        <taxon>Arthropoda</taxon>
        <taxon>Hexapoda</taxon>
        <taxon>Insecta</taxon>
        <taxon>Pterygota</taxon>
        <taxon>Neoptera</taxon>
        <taxon>Endopterygota</taxon>
        <taxon>Diptera</taxon>
        <taxon>Nematocera</taxon>
        <taxon>Chironomoidea</taxon>
        <taxon>Chironomidae</taxon>
        <taxon>Clunio</taxon>
    </lineage>
</organism>
<reference evidence="1 2" key="1">
    <citation type="submission" date="2015-04" db="EMBL/GenBank/DDBJ databases">
        <authorList>
            <person name="Syromyatnikov M.Y."/>
            <person name="Popov V.N."/>
        </authorList>
    </citation>
    <scope>NUCLEOTIDE SEQUENCE [LARGE SCALE GENOMIC DNA]</scope>
</reference>
<dbReference type="Proteomes" id="UP000183832">
    <property type="component" value="Unassembled WGS sequence"/>
</dbReference>
<keyword evidence="2" id="KW-1185">Reference proteome</keyword>